<dbReference type="Proteomes" id="UP000590749">
    <property type="component" value="Unassembled WGS sequence"/>
</dbReference>
<accession>A0A7W5AJD9</accession>
<sequence>MISDRLQAYVSRRFAPDEVEPVLGLLAEAIHGEPGDTPEGTERIQAAVVLVADGSSQRFLHAVSIAQGDWRDILVWADLAHKDWADRLKAELS</sequence>
<keyword evidence="2" id="KW-1185">Reference proteome</keyword>
<dbReference type="EMBL" id="JACHXF010000011">
    <property type="protein sequence ID" value="MBB3097383.1"/>
    <property type="molecule type" value="Genomic_DNA"/>
</dbReference>
<comment type="caution">
    <text evidence="1">The sequence shown here is derived from an EMBL/GenBank/DDBJ whole genome shotgun (WGS) entry which is preliminary data.</text>
</comment>
<organism evidence="1 2">
    <name type="scientific">Actinoplanes campanulatus</name>
    <dbReference type="NCBI Taxonomy" id="113559"/>
    <lineage>
        <taxon>Bacteria</taxon>
        <taxon>Bacillati</taxon>
        <taxon>Actinomycetota</taxon>
        <taxon>Actinomycetes</taxon>
        <taxon>Micromonosporales</taxon>
        <taxon>Micromonosporaceae</taxon>
        <taxon>Actinoplanes</taxon>
    </lineage>
</organism>
<name>A0A7W5AJD9_9ACTN</name>
<dbReference type="RefSeq" id="WP_183222811.1">
    <property type="nucleotide sequence ID" value="NZ_BMPW01000011.1"/>
</dbReference>
<dbReference type="AlphaFoldDB" id="A0A7W5AJD9"/>
<gene>
    <name evidence="1" type="ORF">FHR83_005061</name>
</gene>
<evidence type="ECO:0000313" key="2">
    <source>
        <dbReference type="Proteomes" id="UP000590749"/>
    </source>
</evidence>
<proteinExistence type="predicted"/>
<protein>
    <submittedName>
        <fullName evidence="1">Uncharacterized protein</fullName>
    </submittedName>
</protein>
<evidence type="ECO:0000313" key="1">
    <source>
        <dbReference type="EMBL" id="MBB3097383.1"/>
    </source>
</evidence>
<reference evidence="1 2" key="1">
    <citation type="submission" date="2020-08" db="EMBL/GenBank/DDBJ databases">
        <title>Genomic Encyclopedia of Type Strains, Phase III (KMG-III): the genomes of soil and plant-associated and newly described type strains.</title>
        <authorList>
            <person name="Whitman W."/>
        </authorList>
    </citation>
    <scope>NUCLEOTIDE SEQUENCE [LARGE SCALE GENOMIC DNA]</scope>
    <source>
        <strain evidence="1 2">CECT 3287</strain>
    </source>
</reference>